<evidence type="ECO:0000256" key="6">
    <source>
        <dbReference type="ARBA" id="ARBA00023266"/>
    </source>
</evidence>
<evidence type="ECO:0000313" key="8">
    <source>
        <dbReference type="EMBL" id="MPL78604.1"/>
    </source>
</evidence>
<dbReference type="InterPro" id="IPR004534">
    <property type="entry name" value="SelA_trans"/>
</dbReference>
<sequence length="501" mass="52744">MKKNDPRGWIPQVEHLLVDPGLSVHIAGLSRPLAARTIAQVLDALRGQLSTPNAPESLDQREVRRIALEECRKALEKKSRRALTKVFNGTGVVLHTNLGRSPIPPALWEAVRDVNTGYSNLEFDVETGQRGLRGGLAPELLATLVGAEAGLAVNNNAAAVLLILKAFAKGREVIVSRGEAVQIGGGFRIPDILALSGAVLKEVGTTNITTTQDYLNAISPDTAAILLVHSSNFVLRGFTEKPSLSALSKALPPTILRIVDQGSGSTTEELESEPSAAGLLRAGADLVCFSGDKLLGGPQAGLIVGRADLIATLSRHPLMRAFRPGKIILSLLEANLLAKLGGGAPSVPETSASGIAALGSAAQKALALSAEPGLKTLRSLARKITRTLPKDRIALLRSRGALGGGSTPDQTFPSLALGISPLRSAESLSAGLRQAPLPLVARIENEKIIIDLITLADEDPRQVADTIAFALEHELERENESEGAKTAKHAERRRSRPGGSS</sequence>
<dbReference type="GO" id="GO:0005737">
    <property type="term" value="C:cytoplasm"/>
    <property type="evidence" value="ECO:0007669"/>
    <property type="project" value="InterPro"/>
</dbReference>
<dbReference type="PANTHER" id="PTHR32328">
    <property type="entry name" value="L-SERYL-TRNA(SEC) SELENIUM TRANSFERASE"/>
    <property type="match status" value="1"/>
</dbReference>
<dbReference type="EC" id="2.9.1.1" evidence="8"/>
<dbReference type="HAMAP" id="MF_00423">
    <property type="entry name" value="SelA"/>
    <property type="match status" value="1"/>
</dbReference>
<evidence type="ECO:0000256" key="1">
    <source>
        <dbReference type="ARBA" id="ARBA00001933"/>
    </source>
</evidence>
<evidence type="ECO:0000256" key="7">
    <source>
        <dbReference type="SAM" id="MobiDB-lite"/>
    </source>
</evidence>
<dbReference type="InterPro" id="IPR018319">
    <property type="entry name" value="SelA-like"/>
</dbReference>
<protein>
    <submittedName>
        <fullName evidence="8">L-seryl-tRNA(Sec) selenium transferase</fullName>
        <ecNumber evidence="8">2.9.1.1</ecNumber>
    </submittedName>
</protein>
<accession>A0A644UI47</accession>
<dbReference type="GO" id="GO:0004125">
    <property type="term" value="F:L-seryl-tRNA(Sec) selenium transferase activity"/>
    <property type="evidence" value="ECO:0007669"/>
    <property type="project" value="UniProtKB-EC"/>
</dbReference>
<comment type="cofactor">
    <cofactor evidence="1">
        <name>pyridoxal 5'-phosphate</name>
        <dbReference type="ChEBI" id="CHEBI:597326"/>
    </cofactor>
</comment>
<dbReference type="EMBL" id="VSSQ01000118">
    <property type="protein sequence ID" value="MPL78604.1"/>
    <property type="molecule type" value="Genomic_DNA"/>
</dbReference>
<dbReference type="Gene3D" id="3.90.1150.180">
    <property type="match status" value="1"/>
</dbReference>
<evidence type="ECO:0000256" key="5">
    <source>
        <dbReference type="ARBA" id="ARBA00022917"/>
    </source>
</evidence>
<feature type="compositionally biased region" description="Basic residues" evidence="7">
    <location>
        <begin position="490"/>
        <end position="501"/>
    </location>
</feature>
<dbReference type="Pfam" id="PF03841">
    <property type="entry name" value="SelA"/>
    <property type="match status" value="1"/>
</dbReference>
<dbReference type="InterPro" id="IPR015421">
    <property type="entry name" value="PyrdxlP-dep_Trfase_major"/>
</dbReference>
<keyword evidence="4" id="KW-0663">Pyridoxal phosphate</keyword>
<comment type="caution">
    <text evidence="8">The sequence shown here is derived from an EMBL/GenBank/DDBJ whole genome shotgun (WGS) entry which is preliminary data.</text>
</comment>
<organism evidence="8">
    <name type="scientific">bioreactor metagenome</name>
    <dbReference type="NCBI Taxonomy" id="1076179"/>
    <lineage>
        <taxon>unclassified sequences</taxon>
        <taxon>metagenomes</taxon>
        <taxon>ecological metagenomes</taxon>
    </lineage>
</organism>
<feature type="compositionally biased region" description="Basic and acidic residues" evidence="7">
    <location>
        <begin position="474"/>
        <end position="489"/>
    </location>
</feature>
<dbReference type="GO" id="GO:0001514">
    <property type="term" value="P:selenocysteine incorporation"/>
    <property type="evidence" value="ECO:0007669"/>
    <property type="project" value="InterPro"/>
</dbReference>
<keyword evidence="2" id="KW-0963">Cytoplasm</keyword>
<keyword evidence="6" id="KW-0711">Selenium</keyword>
<keyword evidence="3 8" id="KW-0808">Transferase</keyword>
<keyword evidence="5" id="KW-0648">Protein biosynthesis</keyword>
<feature type="region of interest" description="Disordered" evidence="7">
    <location>
        <begin position="474"/>
        <end position="501"/>
    </location>
</feature>
<reference evidence="8" key="1">
    <citation type="submission" date="2019-08" db="EMBL/GenBank/DDBJ databases">
        <authorList>
            <person name="Kucharzyk K."/>
            <person name="Murdoch R.W."/>
            <person name="Higgins S."/>
            <person name="Loffler F."/>
        </authorList>
    </citation>
    <scope>NUCLEOTIDE SEQUENCE</scope>
</reference>
<dbReference type="Gene3D" id="3.40.640.10">
    <property type="entry name" value="Type I PLP-dependent aspartate aminotransferase-like (Major domain)"/>
    <property type="match status" value="1"/>
</dbReference>
<dbReference type="InterPro" id="IPR015424">
    <property type="entry name" value="PyrdxlP-dep_Trfase"/>
</dbReference>
<evidence type="ECO:0000256" key="3">
    <source>
        <dbReference type="ARBA" id="ARBA00022679"/>
    </source>
</evidence>
<evidence type="ECO:0000256" key="4">
    <source>
        <dbReference type="ARBA" id="ARBA00022898"/>
    </source>
</evidence>
<gene>
    <name evidence="8" type="primary">selA_3</name>
    <name evidence="8" type="ORF">SDC9_24474</name>
</gene>
<dbReference type="SUPFAM" id="SSF53383">
    <property type="entry name" value="PLP-dependent transferases"/>
    <property type="match status" value="1"/>
</dbReference>
<evidence type="ECO:0000256" key="2">
    <source>
        <dbReference type="ARBA" id="ARBA00022490"/>
    </source>
</evidence>
<dbReference type="NCBIfam" id="TIGR00474">
    <property type="entry name" value="selA"/>
    <property type="match status" value="1"/>
</dbReference>
<dbReference type="AlphaFoldDB" id="A0A644UI47"/>
<dbReference type="PANTHER" id="PTHR32328:SF0">
    <property type="entry name" value="L-SERYL-TRNA(SEC) SELENIUM TRANSFERASE"/>
    <property type="match status" value="1"/>
</dbReference>
<proteinExistence type="inferred from homology"/>
<name>A0A644UI47_9ZZZZ</name>